<reference evidence="1" key="2">
    <citation type="submission" date="2020-05" db="UniProtKB">
        <authorList>
            <consortium name="EnsemblMetazoa"/>
        </authorList>
    </citation>
    <scope>IDENTIFICATION</scope>
    <source>
        <strain evidence="1">maculatus3</strain>
    </source>
</reference>
<evidence type="ECO:0000313" key="2">
    <source>
        <dbReference type="Proteomes" id="UP000075901"/>
    </source>
</evidence>
<proteinExistence type="predicted"/>
<keyword evidence="2" id="KW-1185">Reference proteome</keyword>
<evidence type="ECO:0000313" key="1">
    <source>
        <dbReference type="EnsemblMetazoa" id="AMAM005047-PA"/>
    </source>
</evidence>
<name>A0A182SEA6_9DIPT</name>
<dbReference type="EnsemblMetazoa" id="AMAM005047-RA">
    <property type="protein sequence ID" value="AMAM005047-PA"/>
    <property type="gene ID" value="AMAM005047"/>
</dbReference>
<dbReference type="AlphaFoldDB" id="A0A182SEA6"/>
<organism evidence="1 2">
    <name type="scientific">Anopheles maculatus</name>
    <dbReference type="NCBI Taxonomy" id="74869"/>
    <lineage>
        <taxon>Eukaryota</taxon>
        <taxon>Metazoa</taxon>
        <taxon>Ecdysozoa</taxon>
        <taxon>Arthropoda</taxon>
        <taxon>Hexapoda</taxon>
        <taxon>Insecta</taxon>
        <taxon>Pterygota</taxon>
        <taxon>Neoptera</taxon>
        <taxon>Endopterygota</taxon>
        <taxon>Diptera</taxon>
        <taxon>Nematocera</taxon>
        <taxon>Culicoidea</taxon>
        <taxon>Culicidae</taxon>
        <taxon>Anophelinae</taxon>
        <taxon>Anopheles</taxon>
        <taxon>Anopheles maculatus group</taxon>
    </lineage>
</organism>
<accession>A0A182SEA6</accession>
<dbReference type="Proteomes" id="UP000075901">
    <property type="component" value="Unassembled WGS sequence"/>
</dbReference>
<reference evidence="2" key="1">
    <citation type="submission" date="2013-09" db="EMBL/GenBank/DDBJ databases">
        <title>The Genome Sequence of Anopheles maculatus species B.</title>
        <authorList>
            <consortium name="The Broad Institute Genomics Platform"/>
            <person name="Neafsey D.E."/>
            <person name="Besansky N."/>
            <person name="Howell P."/>
            <person name="Walton C."/>
            <person name="Young S.K."/>
            <person name="Zeng Q."/>
            <person name="Gargeya S."/>
            <person name="Fitzgerald M."/>
            <person name="Haas B."/>
            <person name="Abouelleil A."/>
            <person name="Allen A.W."/>
            <person name="Alvarado L."/>
            <person name="Arachchi H.M."/>
            <person name="Berlin A.M."/>
            <person name="Chapman S.B."/>
            <person name="Gainer-Dewar J."/>
            <person name="Goldberg J."/>
            <person name="Griggs A."/>
            <person name="Gujja S."/>
            <person name="Hansen M."/>
            <person name="Howarth C."/>
            <person name="Imamovic A."/>
            <person name="Ireland A."/>
            <person name="Larimer J."/>
            <person name="McCowan C."/>
            <person name="Murphy C."/>
            <person name="Pearson M."/>
            <person name="Poon T.W."/>
            <person name="Priest M."/>
            <person name="Roberts A."/>
            <person name="Saif S."/>
            <person name="Shea T."/>
            <person name="Sisk P."/>
            <person name="Sykes S."/>
            <person name="Wortman J."/>
            <person name="Nusbaum C."/>
            <person name="Birren B."/>
        </authorList>
    </citation>
    <scope>NUCLEOTIDE SEQUENCE [LARGE SCALE GENOMIC DNA]</scope>
    <source>
        <strain evidence="2">maculatus3</strain>
    </source>
</reference>
<protein>
    <submittedName>
        <fullName evidence="1">Uncharacterized protein</fullName>
    </submittedName>
</protein>
<sequence>MEQCKICGRQRKQAAQHFPAFEFNLEPFEDDRELSHFLYRLTQDIINTKNYSDENINRICEKHVRNSHYPDRQRLQEMVRDLKSKLHIVNRKEVQSTVNRNAEDFKLSTDDEKPPAHDDVRQMNDKTISAQSSFQFDQYNHYVQFSVFRGTKD</sequence>
<dbReference type="VEuPathDB" id="VectorBase:AMAM005047"/>